<dbReference type="GO" id="GO:0004806">
    <property type="term" value="F:triacylglycerol lipase activity"/>
    <property type="evidence" value="ECO:0007669"/>
    <property type="project" value="TreeGrafter"/>
</dbReference>
<keyword evidence="5" id="KW-0378">Hydrolase</keyword>
<feature type="disulfide bond" evidence="2">
    <location>
        <begin position="128"/>
        <end position="136"/>
    </location>
</feature>
<accession>A0A1H0Y0J7</accession>
<organism evidence="5 6">
    <name type="scientific">Actinopolyspora saharensis</name>
    <dbReference type="NCBI Taxonomy" id="995062"/>
    <lineage>
        <taxon>Bacteria</taxon>
        <taxon>Bacillati</taxon>
        <taxon>Actinomycetota</taxon>
        <taxon>Actinomycetes</taxon>
        <taxon>Actinopolysporales</taxon>
        <taxon>Actinopolysporaceae</taxon>
        <taxon>Actinopolyspora</taxon>
    </lineage>
</organism>
<feature type="active site" description="Nucleophile" evidence="1">
    <location>
        <position position="45"/>
    </location>
</feature>
<dbReference type="Gene3D" id="3.40.50.1110">
    <property type="entry name" value="SGNH hydrolase"/>
    <property type="match status" value="1"/>
</dbReference>
<evidence type="ECO:0000256" key="1">
    <source>
        <dbReference type="PIRSR" id="PIRSR637460-1"/>
    </source>
</evidence>
<feature type="disulfide bond" evidence="2">
    <location>
        <begin position="62"/>
        <end position="87"/>
    </location>
</feature>
<feature type="signal peptide" evidence="3">
    <location>
        <begin position="1"/>
        <end position="28"/>
    </location>
</feature>
<dbReference type="SUPFAM" id="SSF52266">
    <property type="entry name" value="SGNH hydrolase"/>
    <property type="match status" value="1"/>
</dbReference>
<evidence type="ECO:0000256" key="2">
    <source>
        <dbReference type="PIRSR" id="PIRSR637460-2"/>
    </source>
</evidence>
<dbReference type="CDD" id="cd01823">
    <property type="entry name" value="SEST_like"/>
    <property type="match status" value="1"/>
</dbReference>
<dbReference type="InterPro" id="IPR013830">
    <property type="entry name" value="SGNH_hydro"/>
</dbReference>
<dbReference type="RefSeq" id="WP_092520284.1">
    <property type="nucleotide sequence ID" value="NZ_FNKO01000001.1"/>
</dbReference>
<dbReference type="STRING" id="995062.SAMN04489718_0145"/>
<proteinExistence type="predicted"/>
<evidence type="ECO:0000313" key="5">
    <source>
        <dbReference type="EMBL" id="SDQ08640.1"/>
    </source>
</evidence>
<evidence type="ECO:0000259" key="4">
    <source>
        <dbReference type="Pfam" id="PF13472"/>
    </source>
</evidence>
<dbReference type="InterPro" id="IPR036514">
    <property type="entry name" value="SGNH_hydro_sf"/>
</dbReference>
<keyword evidence="3" id="KW-0732">Signal</keyword>
<sequence length="282" mass="28922">MRRSVLSSCLSTAFAVTLLPLSAPVATAADAESSDSLEYVALGDSYASGVGTGDYIGESGDCRRSELAYPSLAAAEAGAESFAFAACAGAETADVLDGQLAPLSRSTDVVTVSVGGNDAGFVPVVTSCATGGDQACDDAVTEAENYAAEQLPGQLADTYDAIAAEAPEARVGVVGYPRLFELGACLSPLSEFERQRLNEAAETLNRAVSEQARAAGFTFLDVEDDFEGHGACGTQPWINGVSYPIGESYHPNAAGHERGMLPSVVEFLSGAQRTSSVPPSAS</sequence>
<dbReference type="AlphaFoldDB" id="A0A1H0Y0J7"/>
<feature type="disulfide bond" evidence="2">
    <location>
        <begin position="185"/>
        <end position="232"/>
    </location>
</feature>
<keyword evidence="2" id="KW-1015">Disulfide bond</keyword>
<evidence type="ECO:0000313" key="6">
    <source>
        <dbReference type="Proteomes" id="UP000199301"/>
    </source>
</evidence>
<dbReference type="Proteomes" id="UP000199301">
    <property type="component" value="Unassembled WGS sequence"/>
</dbReference>
<dbReference type="PANTHER" id="PTHR37981:SF1">
    <property type="entry name" value="SGNH HYDROLASE-TYPE ESTERASE DOMAIN-CONTAINING PROTEIN"/>
    <property type="match status" value="1"/>
</dbReference>
<gene>
    <name evidence="5" type="ORF">SAMN04489718_0145</name>
</gene>
<feature type="chain" id="PRO_5011655955" evidence="3">
    <location>
        <begin position="29"/>
        <end position="282"/>
    </location>
</feature>
<dbReference type="Pfam" id="PF13472">
    <property type="entry name" value="Lipase_GDSL_2"/>
    <property type="match status" value="1"/>
</dbReference>
<dbReference type="InterPro" id="IPR037460">
    <property type="entry name" value="SEST-like"/>
</dbReference>
<dbReference type="EMBL" id="FNKO01000001">
    <property type="protein sequence ID" value="SDQ08640.1"/>
    <property type="molecule type" value="Genomic_DNA"/>
</dbReference>
<keyword evidence="6" id="KW-1185">Reference proteome</keyword>
<feature type="active site" evidence="1">
    <location>
        <position position="250"/>
    </location>
</feature>
<dbReference type="GO" id="GO:0019433">
    <property type="term" value="P:triglyceride catabolic process"/>
    <property type="evidence" value="ECO:0007669"/>
    <property type="project" value="TreeGrafter"/>
</dbReference>
<dbReference type="OrthoDB" id="5503950at2"/>
<evidence type="ECO:0000256" key="3">
    <source>
        <dbReference type="SAM" id="SignalP"/>
    </source>
</evidence>
<dbReference type="PANTHER" id="PTHR37981">
    <property type="entry name" value="LIPASE 2"/>
    <property type="match status" value="1"/>
</dbReference>
<reference evidence="6" key="1">
    <citation type="submission" date="2016-10" db="EMBL/GenBank/DDBJ databases">
        <authorList>
            <person name="Varghese N."/>
            <person name="Submissions S."/>
        </authorList>
    </citation>
    <scope>NUCLEOTIDE SEQUENCE [LARGE SCALE GENOMIC DNA]</scope>
    <source>
        <strain evidence="6">DSM 45459</strain>
    </source>
</reference>
<protein>
    <submittedName>
        <fullName evidence="5">GDSL-like Lipase/Acylhydrolase family protein</fullName>
    </submittedName>
</protein>
<feature type="domain" description="SGNH hydrolase-type esterase" evidence="4">
    <location>
        <begin position="41"/>
        <end position="258"/>
    </location>
</feature>
<name>A0A1H0Y0J7_9ACTN</name>